<dbReference type="Gene3D" id="3.30.2310.20">
    <property type="entry name" value="RelE-like"/>
    <property type="match status" value="1"/>
</dbReference>
<reference evidence="1 2" key="1">
    <citation type="submission" date="2023-03" db="EMBL/GenBank/DDBJ databases">
        <authorList>
            <person name="Pearce D."/>
        </authorList>
    </citation>
    <scope>NUCLEOTIDE SEQUENCE [LARGE SCALE GENOMIC DNA]</scope>
    <source>
        <strain evidence="1">Msz</strain>
    </source>
</reference>
<gene>
    <name evidence="1" type="ORF">MSZNOR_0021</name>
</gene>
<dbReference type="PANTHER" id="PTHR40266">
    <property type="entry name" value="TOXIN HIGB-1"/>
    <property type="match status" value="1"/>
</dbReference>
<dbReference type="Pfam" id="PF05015">
    <property type="entry name" value="HigB-like_toxin"/>
    <property type="match status" value="1"/>
</dbReference>
<name>A0ABM9HVT4_9GAMM</name>
<protein>
    <submittedName>
        <fullName evidence="1">Toxin HigB-1</fullName>
    </submittedName>
</protein>
<sequence length="92" mass="10641">MIESFRCKDTEALFKGDCPRRFLAIRSQAERKLQMLDKAAALQDLRSPPGNRLEALQGDRTGQWSVRINDQWRICSRFDGKNASDVEIVDYH</sequence>
<organism evidence="1 2">
    <name type="scientific">Methylocaldum szegediense</name>
    <dbReference type="NCBI Taxonomy" id="73780"/>
    <lineage>
        <taxon>Bacteria</taxon>
        <taxon>Pseudomonadati</taxon>
        <taxon>Pseudomonadota</taxon>
        <taxon>Gammaproteobacteria</taxon>
        <taxon>Methylococcales</taxon>
        <taxon>Methylococcaceae</taxon>
        <taxon>Methylocaldum</taxon>
    </lineage>
</organism>
<dbReference type="EMBL" id="OX458333">
    <property type="protein sequence ID" value="CAI8717335.1"/>
    <property type="molecule type" value="Genomic_DNA"/>
</dbReference>
<evidence type="ECO:0000313" key="2">
    <source>
        <dbReference type="Proteomes" id="UP001162030"/>
    </source>
</evidence>
<dbReference type="PANTHER" id="PTHR40266:SF2">
    <property type="entry name" value="TOXIN HIGB-1"/>
    <property type="match status" value="1"/>
</dbReference>
<dbReference type="InterPro" id="IPR007711">
    <property type="entry name" value="HigB-1"/>
</dbReference>
<accession>A0ABM9HVT4</accession>
<dbReference type="RefSeq" id="WP_026608871.1">
    <property type="nucleotide sequence ID" value="NZ_OX458333.1"/>
</dbReference>
<evidence type="ECO:0000313" key="1">
    <source>
        <dbReference type="EMBL" id="CAI8717335.1"/>
    </source>
</evidence>
<dbReference type="SUPFAM" id="SSF143011">
    <property type="entry name" value="RelE-like"/>
    <property type="match status" value="1"/>
</dbReference>
<proteinExistence type="predicted"/>
<dbReference type="Proteomes" id="UP001162030">
    <property type="component" value="Chromosome"/>
</dbReference>
<keyword evidence="2" id="KW-1185">Reference proteome</keyword>
<dbReference type="InterPro" id="IPR035093">
    <property type="entry name" value="RelE/ParE_toxin_dom_sf"/>
</dbReference>